<evidence type="ECO:0000256" key="6">
    <source>
        <dbReference type="ARBA" id="ARBA00023231"/>
    </source>
</evidence>
<comment type="caution">
    <text evidence="10">The sequence shown here is derived from an EMBL/GenBank/DDBJ whole genome shotgun (WGS) entry which is preliminary data.</text>
</comment>
<dbReference type="Proteomes" id="UP000278398">
    <property type="component" value="Unassembled WGS sequence"/>
</dbReference>
<dbReference type="PANTHER" id="PTHR43785:SF12">
    <property type="entry name" value="TYPE-1 GLUTAMINE SYNTHETASE 2"/>
    <property type="match status" value="1"/>
</dbReference>
<accession>A0A429Z245</accession>
<evidence type="ECO:0000256" key="8">
    <source>
        <dbReference type="RuleBase" id="RU000384"/>
    </source>
</evidence>
<dbReference type="GO" id="GO:0004356">
    <property type="term" value="F:glutamine synthetase activity"/>
    <property type="evidence" value="ECO:0007669"/>
    <property type="project" value="InterPro"/>
</dbReference>
<dbReference type="SUPFAM" id="SSF55931">
    <property type="entry name" value="Glutamine synthetase/guanido kinase"/>
    <property type="match status" value="1"/>
</dbReference>
<sequence>MSGDNPSPLVSIVTTDLSAITRGRPLTETRYAKSLETGVGWVPANLCLTAFNTIADPNPWGSSGDLRILPDAAARYATSATGAATRFDLVMGDIVELDGTPWIACARTQLRDALAALEAQTGLCLVATFEQEFTLVTGGGRTAAPPLHAFSVEALRSFDPFAPRLAACLEEAGVEPEMVLAEYGANQFEITHAPTDGLSAADRAVAIREITREVARTSGARASFAPKPAADQVGNGVHIHFSLRDASGRPATHDAARPGRLSKAAGAFCAGVLRHLPGLVALTASSVPSYYRLAPHNWSSSYTWLGERDREATLRICPTVTIGGRDPEGQFNIEYRAADATANPYLALAAIVRAGLAGLLADLPAPPIVSGDPSVMSAPELDRLGLRRLPETLDEALAALEADTVVTSWFAPELLASFVAVKRAEIGLMAGLDRDAICAAYGGRY</sequence>
<evidence type="ECO:0000256" key="1">
    <source>
        <dbReference type="ARBA" id="ARBA00001946"/>
    </source>
</evidence>
<dbReference type="PANTHER" id="PTHR43785">
    <property type="entry name" value="GAMMA-GLUTAMYLPUTRESCINE SYNTHETASE"/>
    <property type="match status" value="1"/>
</dbReference>
<dbReference type="AlphaFoldDB" id="A0A429Z245"/>
<proteinExistence type="inferred from homology"/>
<dbReference type="Pfam" id="PF16952">
    <property type="entry name" value="Gln-synt_N_2"/>
    <property type="match status" value="1"/>
</dbReference>
<dbReference type="GO" id="GO:0005524">
    <property type="term" value="F:ATP binding"/>
    <property type="evidence" value="ECO:0007669"/>
    <property type="project" value="UniProtKB-KW"/>
</dbReference>
<reference evidence="10 11" key="1">
    <citation type="submission" date="2018-12" db="EMBL/GenBank/DDBJ databases">
        <title>Mesorhizobium carbonis sp. nov., isolated from coal mine water.</title>
        <authorList>
            <person name="Xin W."/>
            <person name="Xu Z."/>
            <person name="Xiang F."/>
            <person name="Zhang J."/>
            <person name="Xi L."/>
            <person name="Liu J."/>
        </authorList>
    </citation>
    <scope>NUCLEOTIDE SEQUENCE [LARGE SCALE GENOMIC DNA]</scope>
    <source>
        <strain evidence="10 11">B2.3</strain>
    </source>
</reference>
<keyword evidence="11" id="KW-1185">Reference proteome</keyword>
<keyword evidence="5" id="KW-0067">ATP-binding</keyword>
<dbReference type="GO" id="GO:0006542">
    <property type="term" value="P:glutamine biosynthetic process"/>
    <property type="evidence" value="ECO:0007669"/>
    <property type="project" value="InterPro"/>
</dbReference>
<comment type="cofactor">
    <cofactor evidence="1">
        <name>Mg(2+)</name>
        <dbReference type="ChEBI" id="CHEBI:18420"/>
    </cofactor>
</comment>
<keyword evidence="3" id="KW-0436">Ligase</keyword>
<keyword evidence="6" id="KW-0535">Nitrogen fixation</keyword>
<dbReference type="SMART" id="SM01230">
    <property type="entry name" value="Gln-synt_C"/>
    <property type="match status" value="1"/>
</dbReference>
<comment type="function">
    <text evidence="2">Catalyzes the ATP-dependent biosynthesis of glutamine from glutamate and ammonia.</text>
</comment>
<dbReference type="InterPro" id="IPR008146">
    <property type="entry name" value="Gln_synth_cat_dom"/>
</dbReference>
<evidence type="ECO:0000256" key="3">
    <source>
        <dbReference type="ARBA" id="ARBA00022598"/>
    </source>
</evidence>
<dbReference type="RefSeq" id="WP_126698058.1">
    <property type="nucleotide sequence ID" value="NZ_RWKW01000010.1"/>
</dbReference>
<dbReference type="Pfam" id="PF00120">
    <property type="entry name" value="Gln-synt_C"/>
    <property type="match status" value="1"/>
</dbReference>
<dbReference type="EMBL" id="RWKW01000010">
    <property type="protein sequence ID" value="RST87785.1"/>
    <property type="molecule type" value="Genomic_DNA"/>
</dbReference>
<keyword evidence="4" id="KW-0547">Nucleotide-binding</keyword>
<comment type="similarity">
    <text evidence="7 8">Belongs to the glutamine synthetase family.</text>
</comment>
<name>A0A429Z245_9HYPH</name>
<evidence type="ECO:0000256" key="5">
    <source>
        <dbReference type="ARBA" id="ARBA00022840"/>
    </source>
</evidence>
<protein>
    <submittedName>
        <fullName evidence="10">Glutamine synthetase</fullName>
    </submittedName>
</protein>
<evidence type="ECO:0000313" key="11">
    <source>
        <dbReference type="Proteomes" id="UP000278398"/>
    </source>
</evidence>
<dbReference type="InterPro" id="IPR014746">
    <property type="entry name" value="Gln_synth/guanido_kin_cat_dom"/>
</dbReference>
<evidence type="ECO:0000259" key="9">
    <source>
        <dbReference type="PROSITE" id="PS51987"/>
    </source>
</evidence>
<dbReference type="OrthoDB" id="9789509at2"/>
<dbReference type="PROSITE" id="PS51987">
    <property type="entry name" value="GS_CATALYTIC"/>
    <property type="match status" value="1"/>
</dbReference>
<gene>
    <name evidence="10" type="ORF">EJC49_03400</name>
</gene>
<dbReference type="Gene3D" id="3.30.590.10">
    <property type="entry name" value="Glutamine synthetase/guanido kinase, catalytic domain"/>
    <property type="match status" value="1"/>
</dbReference>
<dbReference type="InterPro" id="IPR036651">
    <property type="entry name" value="Gln_synt_N_sf"/>
</dbReference>
<evidence type="ECO:0000256" key="7">
    <source>
        <dbReference type="PROSITE-ProRule" id="PRU01331"/>
    </source>
</evidence>
<evidence type="ECO:0000256" key="4">
    <source>
        <dbReference type="ARBA" id="ARBA00022741"/>
    </source>
</evidence>
<feature type="domain" description="GS catalytic" evidence="9">
    <location>
        <begin position="106"/>
        <end position="445"/>
    </location>
</feature>
<organism evidence="10 11">
    <name type="scientific">Aquibium carbonis</name>
    <dbReference type="NCBI Taxonomy" id="2495581"/>
    <lineage>
        <taxon>Bacteria</taxon>
        <taxon>Pseudomonadati</taxon>
        <taxon>Pseudomonadota</taxon>
        <taxon>Alphaproteobacteria</taxon>
        <taxon>Hyphomicrobiales</taxon>
        <taxon>Phyllobacteriaceae</taxon>
        <taxon>Aquibium</taxon>
    </lineage>
</organism>
<dbReference type="InterPro" id="IPR008147">
    <property type="entry name" value="Gln_synt_N"/>
</dbReference>
<evidence type="ECO:0000256" key="2">
    <source>
        <dbReference type="ARBA" id="ARBA00003117"/>
    </source>
</evidence>
<dbReference type="Gene3D" id="3.10.20.70">
    <property type="entry name" value="Glutamine synthetase, N-terminal domain"/>
    <property type="match status" value="1"/>
</dbReference>
<evidence type="ECO:0000313" key="10">
    <source>
        <dbReference type="EMBL" id="RST87785.1"/>
    </source>
</evidence>